<sequence length="89" mass="9743">MSTWSCTFRRALLTLPMPAPLSLLRAVRSIRSTWIPPPGSTCTCTGHCATSGPHHHSPRPPHLAQSHHIAYRRLAYGLSDALGVVLDHL</sequence>
<comment type="caution">
    <text evidence="1">The sequence shown here is derived from an EMBL/GenBank/DDBJ whole genome shotgun (WGS) entry which is preliminary data.</text>
</comment>
<name>A0A8I3A6S5_9AGAM</name>
<dbReference type="Proteomes" id="UP000683000">
    <property type="component" value="Unassembled WGS sequence"/>
</dbReference>
<dbReference type="AlphaFoldDB" id="A0A8I3A6S5"/>
<gene>
    <name evidence="1" type="ORF">JVT61DRAFT_6316</name>
</gene>
<dbReference type="EMBL" id="JAGFBS010000021">
    <property type="protein sequence ID" value="KAG6373651.1"/>
    <property type="molecule type" value="Genomic_DNA"/>
</dbReference>
<evidence type="ECO:0000313" key="1">
    <source>
        <dbReference type="EMBL" id="KAG6373651.1"/>
    </source>
</evidence>
<reference evidence="1" key="1">
    <citation type="submission" date="2021-03" db="EMBL/GenBank/DDBJ databases">
        <title>Evolutionary innovations through gain and loss of genes in the ectomycorrhizal Boletales.</title>
        <authorList>
            <person name="Wu G."/>
            <person name="Miyauchi S."/>
            <person name="Morin E."/>
            <person name="Yang Z.-L."/>
            <person name="Xu J."/>
            <person name="Martin F.M."/>
        </authorList>
    </citation>
    <scope>NUCLEOTIDE SEQUENCE</scope>
    <source>
        <strain evidence="1">BR01</strain>
    </source>
</reference>
<accession>A0A8I3A6S5</accession>
<evidence type="ECO:0000313" key="2">
    <source>
        <dbReference type="Proteomes" id="UP000683000"/>
    </source>
</evidence>
<protein>
    <submittedName>
        <fullName evidence="1">Uncharacterized protein</fullName>
    </submittedName>
</protein>
<proteinExistence type="predicted"/>
<keyword evidence="2" id="KW-1185">Reference proteome</keyword>
<organism evidence="1 2">
    <name type="scientific">Boletus reticuloceps</name>
    <dbReference type="NCBI Taxonomy" id="495285"/>
    <lineage>
        <taxon>Eukaryota</taxon>
        <taxon>Fungi</taxon>
        <taxon>Dikarya</taxon>
        <taxon>Basidiomycota</taxon>
        <taxon>Agaricomycotina</taxon>
        <taxon>Agaricomycetes</taxon>
        <taxon>Agaricomycetidae</taxon>
        <taxon>Boletales</taxon>
        <taxon>Boletineae</taxon>
        <taxon>Boletaceae</taxon>
        <taxon>Boletoideae</taxon>
        <taxon>Boletus</taxon>
    </lineage>
</organism>